<reference evidence="1 2" key="1">
    <citation type="journal article" date="2016" name="Nat. Commun.">
        <title>Thousands of microbial genomes shed light on interconnected biogeochemical processes in an aquifer system.</title>
        <authorList>
            <person name="Anantharaman K."/>
            <person name="Brown C.T."/>
            <person name="Hug L.A."/>
            <person name="Sharon I."/>
            <person name="Castelle C.J."/>
            <person name="Probst A.J."/>
            <person name="Thomas B.C."/>
            <person name="Singh A."/>
            <person name="Wilkins M.J."/>
            <person name="Karaoz U."/>
            <person name="Brodie E.L."/>
            <person name="Williams K.H."/>
            <person name="Hubbard S.S."/>
            <person name="Banfield J.F."/>
        </authorList>
    </citation>
    <scope>NUCLEOTIDE SEQUENCE [LARGE SCALE GENOMIC DNA]</scope>
</reference>
<protein>
    <submittedName>
        <fullName evidence="1">Uncharacterized protein</fullName>
    </submittedName>
</protein>
<dbReference type="EMBL" id="MFQZ01000009">
    <property type="protein sequence ID" value="OGH87805.1"/>
    <property type="molecule type" value="Genomic_DNA"/>
</dbReference>
<gene>
    <name evidence="1" type="ORF">A3J93_05235</name>
</gene>
<dbReference type="STRING" id="1798704.A3J93_05235"/>
<comment type="caution">
    <text evidence="1">The sequence shown here is derived from an EMBL/GenBank/DDBJ whole genome shotgun (WGS) entry which is preliminary data.</text>
</comment>
<sequence length="59" mass="7001">MALTVFHVKQMVFTLYLANLSIKSRKYCKNVSCETFLLVQYGNYQPIIIWQVKNIFLKL</sequence>
<accession>A0A1F6NV40</accession>
<dbReference type="AlphaFoldDB" id="A0A1F6NV40"/>
<dbReference type="Proteomes" id="UP000177907">
    <property type="component" value="Unassembled WGS sequence"/>
</dbReference>
<evidence type="ECO:0000313" key="1">
    <source>
        <dbReference type="EMBL" id="OGH87805.1"/>
    </source>
</evidence>
<organism evidence="1 2">
    <name type="scientific">Candidatus Magasanikbacteria bacterium RIFOXYC2_FULL_42_28</name>
    <dbReference type="NCBI Taxonomy" id="1798704"/>
    <lineage>
        <taxon>Bacteria</taxon>
        <taxon>Candidatus Magasanikiibacteriota</taxon>
    </lineage>
</organism>
<name>A0A1F6NV40_9BACT</name>
<evidence type="ECO:0000313" key="2">
    <source>
        <dbReference type="Proteomes" id="UP000177907"/>
    </source>
</evidence>
<proteinExistence type="predicted"/>